<dbReference type="SUPFAM" id="SSF52540">
    <property type="entry name" value="P-loop containing nucleoside triphosphate hydrolases"/>
    <property type="match status" value="2"/>
</dbReference>
<keyword evidence="1" id="KW-0547">Nucleotide-binding</keyword>
<feature type="compositionally biased region" description="Basic residues" evidence="5">
    <location>
        <begin position="92"/>
        <end position="101"/>
    </location>
</feature>
<keyword evidence="4" id="KW-0067">ATP-binding</keyword>
<keyword evidence="3 7" id="KW-0347">Helicase</keyword>
<dbReference type="GO" id="GO:0003677">
    <property type="term" value="F:DNA binding"/>
    <property type="evidence" value="ECO:0007669"/>
    <property type="project" value="InterPro"/>
</dbReference>
<evidence type="ECO:0000313" key="8">
    <source>
        <dbReference type="Proteomes" id="UP001253637"/>
    </source>
</evidence>
<dbReference type="Proteomes" id="UP001253637">
    <property type="component" value="Segment"/>
</dbReference>
<dbReference type="Gene3D" id="3.40.50.300">
    <property type="entry name" value="P-loop containing nucleotide triphosphate hydrolases"/>
    <property type="match status" value="2"/>
</dbReference>
<feature type="region of interest" description="Disordered" evidence="5">
    <location>
        <begin position="467"/>
        <end position="495"/>
    </location>
</feature>
<feature type="compositionally biased region" description="Low complexity" evidence="5">
    <location>
        <begin position="467"/>
        <end position="492"/>
    </location>
</feature>
<dbReference type="EMBL" id="LC625835">
    <property type="protein sequence ID" value="BCU03556.1"/>
    <property type="molecule type" value="Genomic_DNA"/>
</dbReference>
<feature type="region of interest" description="Disordered" evidence="5">
    <location>
        <begin position="309"/>
        <end position="345"/>
    </location>
</feature>
<evidence type="ECO:0000313" key="7">
    <source>
        <dbReference type="EMBL" id="BCU03556.1"/>
    </source>
</evidence>
<organism evidence="7 8">
    <name type="scientific">Pandoravirus japonicus</name>
    <dbReference type="NCBI Taxonomy" id="2823154"/>
    <lineage>
        <taxon>Viruses</taxon>
        <taxon>Pandoravirus</taxon>
    </lineage>
</organism>
<dbReference type="GO" id="GO:0005524">
    <property type="term" value="F:ATP binding"/>
    <property type="evidence" value="ECO:0007669"/>
    <property type="project" value="UniProtKB-KW"/>
</dbReference>
<dbReference type="InterPro" id="IPR027417">
    <property type="entry name" value="P-loop_NTPase"/>
</dbReference>
<evidence type="ECO:0000256" key="2">
    <source>
        <dbReference type="ARBA" id="ARBA00022801"/>
    </source>
</evidence>
<feature type="region of interest" description="Disordered" evidence="5">
    <location>
        <begin position="83"/>
        <end position="106"/>
    </location>
</feature>
<evidence type="ECO:0000256" key="1">
    <source>
        <dbReference type="ARBA" id="ARBA00022741"/>
    </source>
</evidence>
<reference evidence="7" key="1">
    <citation type="submission" date="2021-04" db="EMBL/GenBank/DDBJ databases">
        <title>Draft Genome Sequence of Pandoravirus japonicus, Isolated from the Sabaishi River of Niigata, Japan.</title>
        <authorList>
            <person name="Hosokawa N."/>
            <person name="Takahashi H."/>
            <person name="Aoki K."/>
            <person name="Takemura M."/>
        </authorList>
    </citation>
    <scope>NUCLEOTIDE SEQUENCE</scope>
</reference>
<dbReference type="PANTHER" id="PTHR11274">
    <property type="entry name" value="RAD25/XP-B DNA REPAIR HELICASE"/>
    <property type="match status" value="1"/>
</dbReference>
<feature type="region of interest" description="Disordered" evidence="5">
    <location>
        <begin position="119"/>
        <end position="142"/>
    </location>
</feature>
<dbReference type="InterPro" id="IPR050615">
    <property type="entry name" value="ATP-dep_DNA_Helicase"/>
</dbReference>
<accession>A0A811BR94</accession>
<feature type="compositionally biased region" description="Low complexity" evidence="5">
    <location>
        <begin position="231"/>
        <end position="262"/>
    </location>
</feature>
<feature type="domain" description="Helicase ATP-binding" evidence="6">
    <location>
        <begin position="494"/>
        <end position="644"/>
    </location>
</feature>
<evidence type="ECO:0000259" key="6">
    <source>
        <dbReference type="PROSITE" id="PS51192"/>
    </source>
</evidence>
<dbReference type="GO" id="GO:0016787">
    <property type="term" value="F:hydrolase activity"/>
    <property type="evidence" value="ECO:0007669"/>
    <property type="project" value="UniProtKB-KW"/>
</dbReference>
<dbReference type="Pfam" id="PF04851">
    <property type="entry name" value="ResIII"/>
    <property type="match status" value="1"/>
</dbReference>
<sequence length="979" mass="106089">MTARDHRGQIGRRQKRQANLAACFLFARRMRLFFLCDAFFFCRRRQEPHRPCDGRGRMLPCSFFRLLTAPSFFYIVSSGARRRLPHREEKNRGKKRRRRLQRGTTKEFTRALAVRHRRAPPMQTPNPLKRPAPAAHTDQRPAARRRVQFIIDDEDMGDVSASARPAASATTRTPPALATGAVQTRLLFRPATTGASAVVMPSVSLSRPGAATTTTATGIMTSPPSPSKPMAVSSTTATRASSTAGPASPKVSASQTAAAAEAPKPRPLLPPATASARTAILDAHYTVSKAGIPDSKFDAHRRWLTVEPPPNQYRAAGARGRGARGRGAARGRRAGGAAALSTQHVDADTGTETVRLYREDQLTFTVPRHYGLARWGMPPPAGDLRTRGDATHVPFTGTLTPEQTEVCRRVLVQFGVDPAEAAARLCQRPAHQAMPVRASLAVALASKAAGATALPVPSMQATTATKMTAAASSSGSRPSSAADDHAAAAASAERARMTRTPGASVKCPCGFGKTVCAIYIMCMTGVKAIFTVAQEDHMDKTEEEIRRFAPTARIGRVHRDRLDVGEGYDIVLAMVQTLLARRYEPSVFDRFGLWVADEMHHMAAPAFSQVGSTLRCYYTLGLTATPRRKDGLTPALFWTFGPMVANVRRVWDGVVCRMVRYAKGDQEEILMRNGQPNVSLMITRLATDPVRNYYVARAVVDCMVNPRPLPARRKVIVLSDRREQLVLLRELILDAMMRHLTGEDVVVAGAPLDRATSPTDAETTTTTTTTTTATDAAVSVARDLLAIDSESEVNRTLIVSLLPPAPTDPTGTAGLVGSQARPAPLPLPSGWAPRSATALVEPPSDPASLPGATRPASFAGETDGDSAPSHGEPLFSIGYFVGGMKREAREQGKRCDVILATYAEAGEGMDIPQLDTVVMVSPRSDVEQATGRALRTHPAKNEPLFIYFVDDFSLFRNQGWIVQRYCSGEGYHVRWETIN</sequence>
<dbReference type="SMART" id="SM00487">
    <property type="entry name" value="DEXDc"/>
    <property type="match status" value="1"/>
</dbReference>
<feature type="compositionally biased region" description="Basic residues" evidence="5">
    <location>
        <begin position="321"/>
        <end position="333"/>
    </location>
</feature>
<name>A0A811BR94_9VIRU</name>
<keyword evidence="2" id="KW-0378">Hydrolase</keyword>
<evidence type="ECO:0000256" key="3">
    <source>
        <dbReference type="ARBA" id="ARBA00022806"/>
    </source>
</evidence>
<dbReference type="InterPro" id="IPR006935">
    <property type="entry name" value="Helicase/UvrB_N"/>
</dbReference>
<evidence type="ECO:0000256" key="5">
    <source>
        <dbReference type="SAM" id="MobiDB-lite"/>
    </source>
</evidence>
<protein>
    <submittedName>
        <fullName evidence="7">DEAD-like helicase domain containing protein</fullName>
    </submittedName>
</protein>
<feature type="region of interest" description="Disordered" evidence="5">
    <location>
        <begin position="207"/>
        <end position="271"/>
    </location>
</feature>
<dbReference type="InterPro" id="IPR014001">
    <property type="entry name" value="Helicase_ATP-bd"/>
</dbReference>
<proteinExistence type="predicted"/>
<dbReference type="PROSITE" id="PS51192">
    <property type="entry name" value="HELICASE_ATP_BIND_1"/>
    <property type="match status" value="1"/>
</dbReference>
<dbReference type="CDD" id="cd18785">
    <property type="entry name" value="SF2_C"/>
    <property type="match status" value="1"/>
</dbReference>
<evidence type="ECO:0000256" key="4">
    <source>
        <dbReference type="ARBA" id="ARBA00022840"/>
    </source>
</evidence>
<dbReference type="PANTHER" id="PTHR11274:SF0">
    <property type="entry name" value="GENERAL TRANSCRIPTION AND DNA REPAIR FACTOR IIH HELICASE SUBUNIT XPB"/>
    <property type="match status" value="1"/>
</dbReference>
<feature type="region of interest" description="Disordered" evidence="5">
    <location>
        <begin position="832"/>
        <end position="869"/>
    </location>
</feature>
<dbReference type="GO" id="GO:0004386">
    <property type="term" value="F:helicase activity"/>
    <property type="evidence" value="ECO:0007669"/>
    <property type="project" value="UniProtKB-KW"/>
</dbReference>